<keyword evidence="3" id="KW-1185">Reference proteome</keyword>
<protein>
    <submittedName>
        <fullName evidence="2">Uncharacterized protein</fullName>
    </submittedName>
</protein>
<name>A0A067PYW3_9AGAM</name>
<evidence type="ECO:0000256" key="1">
    <source>
        <dbReference type="SAM" id="MobiDB-lite"/>
    </source>
</evidence>
<dbReference type="HOGENOM" id="CLU_1835450_0_0_1"/>
<feature type="compositionally biased region" description="Low complexity" evidence="1">
    <location>
        <begin position="50"/>
        <end position="67"/>
    </location>
</feature>
<sequence length="140" mass="14846">MEIILAKGPERLSGPGGQGFPPDWDVESREVEGGCTASTLAVQGSKLHRTSTSCSTSSTSSSSSGSSDVDPGTRATLKVEKKAMRAEHKETKRALKHQHKALKHAAKAQGPISSIDEAEMKKQAKAESKALKAQCKESRS</sequence>
<reference evidence="3" key="1">
    <citation type="journal article" date="2014" name="Proc. Natl. Acad. Sci. U.S.A.">
        <title>Extensive sampling of basidiomycete genomes demonstrates inadequacy of the white-rot/brown-rot paradigm for wood decay fungi.</title>
        <authorList>
            <person name="Riley R."/>
            <person name="Salamov A.A."/>
            <person name="Brown D.W."/>
            <person name="Nagy L.G."/>
            <person name="Floudas D."/>
            <person name="Held B.W."/>
            <person name="Levasseur A."/>
            <person name="Lombard V."/>
            <person name="Morin E."/>
            <person name="Otillar R."/>
            <person name="Lindquist E.A."/>
            <person name="Sun H."/>
            <person name="LaButti K.M."/>
            <person name="Schmutz J."/>
            <person name="Jabbour D."/>
            <person name="Luo H."/>
            <person name="Baker S.E."/>
            <person name="Pisabarro A.G."/>
            <person name="Walton J.D."/>
            <person name="Blanchette R.A."/>
            <person name="Henrissat B."/>
            <person name="Martin F."/>
            <person name="Cullen D."/>
            <person name="Hibbett D.S."/>
            <person name="Grigoriev I.V."/>
        </authorList>
    </citation>
    <scope>NUCLEOTIDE SEQUENCE [LARGE SCALE GENOMIC DNA]</scope>
    <source>
        <strain evidence="3">MUCL 33604</strain>
    </source>
</reference>
<dbReference type="AlphaFoldDB" id="A0A067PYW3"/>
<organism evidence="2 3">
    <name type="scientific">Jaapia argillacea MUCL 33604</name>
    <dbReference type="NCBI Taxonomy" id="933084"/>
    <lineage>
        <taxon>Eukaryota</taxon>
        <taxon>Fungi</taxon>
        <taxon>Dikarya</taxon>
        <taxon>Basidiomycota</taxon>
        <taxon>Agaricomycotina</taxon>
        <taxon>Agaricomycetes</taxon>
        <taxon>Agaricomycetidae</taxon>
        <taxon>Jaapiales</taxon>
        <taxon>Jaapiaceae</taxon>
        <taxon>Jaapia</taxon>
    </lineage>
</organism>
<dbReference type="InParanoid" id="A0A067PYW3"/>
<feature type="region of interest" description="Disordered" evidence="1">
    <location>
        <begin position="1"/>
        <end position="26"/>
    </location>
</feature>
<feature type="compositionally biased region" description="Basic residues" evidence="1">
    <location>
        <begin position="94"/>
        <end position="106"/>
    </location>
</feature>
<feature type="compositionally biased region" description="Basic and acidic residues" evidence="1">
    <location>
        <begin position="118"/>
        <end position="140"/>
    </location>
</feature>
<gene>
    <name evidence="2" type="ORF">JAAARDRAFT_32371</name>
</gene>
<proteinExistence type="predicted"/>
<dbReference type="EMBL" id="KL197714">
    <property type="protein sequence ID" value="KDQ60003.1"/>
    <property type="molecule type" value="Genomic_DNA"/>
</dbReference>
<dbReference type="Proteomes" id="UP000027265">
    <property type="component" value="Unassembled WGS sequence"/>
</dbReference>
<evidence type="ECO:0000313" key="3">
    <source>
        <dbReference type="Proteomes" id="UP000027265"/>
    </source>
</evidence>
<feature type="region of interest" description="Disordered" evidence="1">
    <location>
        <begin position="43"/>
        <end position="140"/>
    </location>
</feature>
<evidence type="ECO:0000313" key="2">
    <source>
        <dbReference type="EMBL" id="KDQ60003.1"/>
    </source>
</evidence>
<feature type="compositionally biased region" description="Basic and acidic residues" evidence="1">
    <location>
        <begin position="77"/>
        <end position="93"/>
    </location>
</feature>
<accession>A0A067PYW3</accession>